<dbReference type="STRING" id="1448316.A0A395H7M3"/>
<proteinExistence type="predicted"/>
<sequence length="249" mass="28259">MAHPRRIRRHRSSLEGVIVPSSQPLPPEERDLAIRIFEEITLHFERYQATNSGYKPITLIRLMKHEVSETDEFLSFFFSFTGQDLLDEEDGGIGLDQILSHLAGFSNWSAEEKDALSESFVTFAKYLVDNFFLPLKALAAKTPQPTPSRSKPHEAAIGTPQRVSNLRKLCLGRDRHRCVISRKFDAQEAQNRYKRDGRDVKDDDGKSLLPERDIMAYLEVAHIIPHSLNSITSGGSEGRLIRSKLLTES</sequence>
<keyword evidence="2" id="KW-1185">Reference proteome</keyword>
<dbReference type="AlphaFoldDB" id="A0A395H7M3"/>
<protein>
    <submittedName>
        <fullName evidence="1">Uncharacterized protein</fullName>
    </submittedName>
</protein>
<name>A0A395H7M3_9EURO</name>
<dbReference type="RefSeq" id="XP_025577953.1">
    <property type="nucleotide sequence ID" value="XM_025714979.1"/>
</dbReference>
<dbReference type="OrthoDB" id="2104739at2759"/>
<organism evidence="1 2">
    <name type="scientific">Aspergillus ibericus CBS 121593</name>
    <dbReference type="NCBI Taxonomy" id="1448316"/>
    <lineage>
        <taxon>Eukaryota</taxon>
        <taxon>Fungi</taxon>
        <taxon>Dikarya</taxon>
        <taxon>Ascomycota</taxon>
        <taxon>Pezizomycotina</taxon>
        <taxon>Eurotiomycetes</taxon>
        <taxon>Eurotiomycetidae</taxon>
        <taxon>Eurotiales</taxon>
        <taxon>Aspergillaceae</taxon>
        <taxon>Aspergillus</taxon>
        <taxon>Aspergillus subgen. Circumdati</taxon>
    </lineage>
</organism>
<evidence type="ECO:0000313" key="1">
    <source>
        <dbReference type="EMBL" id="RAL03626.1"/>
    </source>
</evidence>
<dbReference type="GeneID" id="37219844"/>
<reference evidence="1 2" key="1">
    <citation type="submission" date="2018-02" db="EMBL/GenBank/DDBJ databases">
        <title>The genomes of Aspergillus section Nigri reveals drivers in fungal speciation.</title>
        <authorList>
            <consortium name="DOE Joint Genome Institute"/>
            <person name="Vesth T.C."/>
            <person name="Nybo J."/>
            <person name="Theobald S."/>
            <person name="Brandl J."/>
            <person name="Frisvad J.C."/>
            <person name="Nielsen K.F."/>
            <person name="Lyhne E.K."/>
            <person name="Kogle M.E."/>
            <person name="Kuo A."/>
            <person name="Riley R."/>
            <person name="Clum A."/>
            <person name="Nolan M."/>
            <person name="Lipzen A."/>
            <person name="Salamov A."/>
            <person name="Henrissat B."/>
            <person name="Wiebenga A."/>
            <person name="De vries R.P."/>
            <person name="Grigoriev I.V."/>
            <person name="Mortensen U.H."/>
            <person name="Andersen M.R."/>
            <person name="Baker S.E."/>
        </authorList>
    </citation>
    <scope>NUCLEOTIDE SEQUENCE [LARGE SCALE GENOMIC DNA]</scope>
    <source>
        <strain evidence="1 2">CBS 121593</strain>
    </source>
</reference>
<dbReference type="Proteomes" id="UP000249402">
    <property type="component" value="Unassembled WGS sequence"/>
</dbReference>
<evidence type="ECO:0000313" key="2">
    <source>
        <dbReference type="Proteomes" id="UP000249402"/>
    </source>
</evidence>
<accession>A0A395H7M3</accession>
<gene>
    <name evidence="1" type="ORF">BO80DRAFT_289179</name>
</gene>
<dbReference type="EMBL" id="KZ824427">
    <property type="protein sequence ID" value="RAL03626.1"/>
    <property type="molecule type" value="Genomic_DNA"/>
</dbReference>
<dbReference type="VEuPathDB" id="FungiDB:BO80DRAFT_289179"/>